<keyword evidence="2" id="KW-1133">Transmembrane helix</keyword>
<dbReference type="RefSeq" id="WP_090933535.1">
    <property type="nucleotide sequence ID" value="NZ_FNDJ01000009.1"/>
</dbReference>
<sequence length="354" mass="38227">MPHGDDLDARFNELVAQIDTEEQRKMRAAAKRGAKERDSGGEFGVSPGRHPGVADPYRRPRRAGRAWLAMAGITIMIAAAGLVVMYRPDLLAPMGPVPEETMPVMGAPLPDEPEPTEAAAATADPAAGPFAGSPAEDWAEGADGFVIPKAKALGGLSKKDVAKGLERTRELLAAAYLDKKTLLGGKPDAFYRLLHPDQRRWFRDGLDDKKDSTRSMVNSFAPKTAELATGVIKVKGRATLGTFKDKYGTRGVKVMLNHVIVYAVQRPGQPRTATRVATHAVNEVWIYDDDDGVTTWVWEFGASATPARCDVPDGFIHPVYEDSPQDKVGPTGIPVDPYDLDAKEPDGCQAAQET</sequence>
<name>A0A1G8RD94_9ACTN</name>
<dbReference type="EMBL" id="FNDJ01000009">
    <property type="protein sequence ID" value="SDJ14891.1"/>
    <property type="molecule type" value="Genomic_DNA"/>
</dbReference>
<dbReference type="STRING" id="633440.SAMN05421869_10934"/>
<feature type="region of interest" description="Disordered" evidence="1">
    <location>
        <begin position="320"/>
        <end position="354"/>
    </location>
</feature>
<feature type="transmembrane region" description="Helical" evidence="2">
    <location>
        <begin position="66"/>
        <end position="86"/>
    </location>
</feature>
<evidence type="ECO:0000256" key="2">
    <source>
        <dbReference type="SAM" id="Phobius"/>
    </source>
</evidence>
<gene>
    <name evidence="3" type="ORF">SAMN05421869_10934</name>
</gene>
<reference evidence="3 4" key="1">
    <citation type="submission" date="2016-10" db="EMBL/GenBank/DDBJ databases">
        <authorList>
            <person name="de Groot N.N."/>
        </authorList>
    </citation>
    <scope>NUCLEOTIDE SEQUENCE [LARGE SCALE GENOMIC DNA]</scope>
    <source>
        <strain evidence="3 4">CGMCC 4.6533</strain>
    </source>
</reference>
<evidence type="ECO:0000313" key="3">
    <source>
        <dbReference type="EMBL" id="SDJ14891.1"/>
    </source>
</evidence>
<proteinExistence type="predicted"/>
<feature type="region of interest" description="Disordered" evidence="1">
    <location>
        <begin position="18"/>
        <end position="58"/>
    </location>
</feature>
<organism evidence="3 4">
    <name type="scientific">Nonomuraea jiangxiensis</name>
    <dbReference type="NCBI Taxonomy" id="633440"/>
    <lineage>
        <taxon>Bacteria</taxon>
        <taxon>Bacillati</taxon>
        <taxon>Actinomycetota</taxon>
        <taxon>Actinomycetes</taxon>
        <taxon>Streptosporangiales</taxon>
        <taxon>Streptosporangiaceae</taxon>
        <taxon>Nonomuraea</taxon>
    </lineage>
</organism>
<evidence type="ECO:0000313" key="4">
    <source>
        <dbReference type="Proteomes" id="UP000199202"/>
    </source>
</evidence>
<keyword evidence="2" id="KW-0472">Membrane</keyword>
<accession>A0A1G8RD94</accession>
<dbReference type="Proteomes" id="UP000199202">
    <property type="component" value="Unassembled WGS sequence"/>
</dbReference>
<keyword evidence="4" id="KW-1185">Reference proteome</keyword>
<evidence type="ECO:0000256" key="1">
    <source>
        <dbReference type="SAM" id="MobiDB-lite"/>
    </source>
</evidence>
<dbReference type="AlphaFoldDB" id="A0A1G8RD94"/>
<feature type="region of interest" description="Disordered" evidence="1">
    <location>
        <begin position="109"/>
        <end position="129"/>
    </location>
</feature>
<protein>
    <submittedName>
        <fullName evidence="3">Uncharacterized protein</fullName>
    </submittedName>
</protein>
<keyword evidence="2" id="KW-0812">Transmembrane</keyword>
<feature type="compositionally biased region" description="Low complexity" evidence="1">
    <location>
        <begin position="116"/>
        <end position="129"/>
    </location>
</feature>